<gene>
    <name evidence="1" type="ORF">POREN0001_0489</name>
</gene>
<evidence type="ECO:0000313" key="2">
    <source>
        <dbReference type="Proteomes" id="UP000004295"/>
    </source>
</evidence>
<dbReference type="AlphaFoldDB" id="C3JC89"/>
<dbReference type="Proteomes" id="UP000004295">
    <property type="component" value="Unassembled WGS sequence"/>
</dbReference>
<keyword evidence="2" id="KW-1185">Reference proteome</keyword>
<comment type="caution">
    <text evidence="1">The sequence shown here is derived from an EMBL/GenBank/DDBJ whole genome shotgun (WGS) entry which is preliminary data.</text>
</comment>
<proteinExistence type="predicted"/>
<reference evidence="1 2" key="1">
    <citation type="submission" date="2009-04" db="EMBL/GenBank/DDBJ databases">
        <authorList>
            <person name="Sebastian Y."/>
            <person name="Madupu R."/>
            <person name="Durkin A.S."/>
            <person name="Torralba M."/>
            <person name="Methe B."/>
            <person name="Sutton G.G."/>
            <person name="Strausberg R.L."/>
            <person name="Nelson K.E."/>
        </authorList>
    </citation>
    <scope>NUCLEOTIDE SEQUENCE [LARGE SCALE GENOMIC DNA]</scope>
    <source>
        <strain evidence="2">ATCC 35406 / BCRC 14492 / JCM 8526 / NCTC 13058 / HG 370</strain>
    </source>
</reference>
<sequence>MDICTTYIGINSIFAPAQYWVLYLLTFPRFSGDVGWG</sequence>
<protein>
    <submittedName>
        <fullName evidence="1">Uncharacterized protein</fullName>
    </submittedName>
</protein>
<organism evidence="1 2">
    <name type="scientific">Porphyromonas endodontalis (strain ATCC 35406 / DSM 24491 / JCM 8526 / CCUG 16442 / BCRC 14492 / NCTC 13058 / HG 370)</name>
    <name type="common">Bacteroides endodontalis</name>
    <dbReference type="NCBI Taxonomy" id="553175"/>
    <lineage>
        <taxon>Bacteria</taxon>
        <taxon>Pseudomonadati</taxon>
        <taxon>Bacteroidota</taxon>
        <taxon>Bacteroidia</taxon>
        <taxon>Bacteroidales</taxon>
        <taxon>Porphyromonadaceae</taxon>
        <taxon>Porphyromonas</taxon>
    </lineage>
</organism>
<name>C3JC89_POREA</name>
<evidence type="ECO:0000313" key="1">
    <source>
        <dbReference type="EMBL" id="EEN82239.1"/>
    </source>
</evidence>
<accession>C3JC89</accession>
<dbReference type="STRING" id="553175.POREN0001_0489"/>
<dbReference type="EMBL" id="ACNN01000029">
    <property type="protein sequence ID" value="EEN82239.1"/>
    <property type="molecule type" value="Genomic_DNA"/>
</dbReference>